<proteinExistence type="predicted"/>
<dbReference type="KEGG" id="tsin:OXH18_23860"/>
<accession>A0A9E9C4K9</accession>
<dbReference type="InterPro" id="IPR027039">
    <property type="entry name" value="Crtac1"/>
</dbReference>
<dbReference type="AlphaFoldDB" id="A0A9E9C4K9"/>
<evidence type="ECO:0000259" key="2">
    <source>
        <dbReference type="Pfam" id="PF07593"/>
    </source>
</evidence>
<reference evidence="3" key="1">
    <citation type="submission" date="2022-12" db="EMBL/GenBank/DDBJ databases">
        <title>Polyphasic identification of a Novel Hot-Spring Cyanobacterium Ocullathermofonsia sinensis gen nov. sp. nov. and Genomic Insights on its Adaptations to the Thermal Habitat.</title>
        <authorList>
            <person name="Daroch M."/>
            <person name="Tang J."/>
            <person name="Jiang Y."/>
        </authorList>
    </citation>
    <scope>NUCLEOTIDE SEQUENCE</scope>
    <source>
        <strain evidence="3">PKUAC-SCTA174</strain>
    </source>
</reference>
<keyword evidence="1" id="KW-0732">Signal</keyword>
<organism evidence="3 4">
    <name type="scientific">Thermocoleostomius sinensis A174</name>
    <dbReference type="NCBI Taxonomy" id="2016057"/>
    <lineage>
        <taxon>Bacteria</taxon>
        <taxon>Bacillati</taxon>
        <taxon>Cyanobacteriota</taxon>
        <taxon>Cyanophyceae</taxon>
        <taxon>Oculatellales</taxon>
        <taxon>Oculatellaceae</taxon>
        <taxon>Thermocoleostomius</taxon>
    </lineage>
</organism>
<protein>
    <submittedName>
        <fullName evidence="3">CRTAC1 family protein</fullName>
    </submittedName>
</protein>
<dbReference type="RefSeq" id="WP_268610021.1">
    <property type="nucleotide sequence ID" value="NZ_CP113797.1"/>
</dbReference>
<dbReference type="InterPro" id="IPR028994">
    <property type="entry name" value="Integrin_alpha_N"/>
</dbReference>
<name>A0A9E9C4K9_9CYAN</name>
<keyword evidence="4" id="KW-1185">Reference proteome</keyword>
<feature type="domain" description="ASPIC/UnbV" evidence="2">
    <location>
        <begin position="382"/>
        <end position="448"/>
    </location>
</feature>
<dbReference type="Gene3D" id="2.130.10.130">
    <property type="entry name" value="Integrin alpha, N-terminal"/>
    <property type="match status" value="1"/>
</dbReference>
<dbReference type="PANTHER" id="PTHR16026">
    <property type="entry name" value="CARTILAGE ACIDIC PROTEIN 1"/>
    <property type="match status" value="1"/>
</dbReference>
<dbReference type="InterPro" id="IPR011519">
    <property type="entry name" value="UnbV_ASPIC"/>
</dbReference>
<dbReference type="PANTHER" id="PTHR16026:SF0">
    <property type="entry name" value="CARTILAGE ACIDIC PROTEIN 1"/>
    <property type="match status" value="1"/>
</dbReference>
<dbReference type="SUPFAM" id="SSF69318">
    <property type="entry name" value="Integrin alpha N-terminal domain"/>
    <property type="match status" value="1"/>
</dbReference>
<gene>
    <name evidence="3" type="ORF">OXH18_23860</name>
</gene>
<dbReference type="EMBL" id="CP113797">
    <property type="protein sequence ID" value="WAL60166.1"/>
    <property type="molecule type" value="Genomic_DNA"/>
</dbReference>
<sequence length="454" mass="49493">MLIDKTGLLLDNPSQLNYGIAVTDVDGDGAFELFVAGFGKRNLVLKWQGTGFVDIANERLADAERQAIGVAAGDLDGDGREEIYVLNTDVFAGRKQFGDRLFDWQDGAWHDLFSLPQNLDALNLTAGRSVAWIDRHGNGRYGCLVANYGGPIRLYELNSDGMLADIARDAGLAFITGGRGIVASPLVTERMDIFMANENGANFLFRNQGDGTYVDIAAIAGVSDPYEHGRGIAVLDADGDGRLDLVYGNWEGPHRLYAQYAPGKFRDLAANVMSMPSRIRTVIAADFDNDGYEEIFFNNIGQPNRLFGWRDGKWTALDIADGLEPRGLGTGAAVGDFDGDGRLELVVSHGESAAQPLSLYHAIPNHNFWLRVLPLTPQGAPARGAIVTLTANHRTQIRSIDAGSGYLCQMEPVAHFGLGQVEAIDAIEVRWLDGRITRIMTPEPNQTIRVPYPR</sequence>
<dbReference type="Pfam" id="PF13517">
    <property type="entry name" value="FG-GAP_3"/>
    <property type="match status" value="2"/>
</dbReference>
<evidence type="ECO:0000313" key="3">
    <source>
        <dbReference type="EMBL" id="WAL60166.1"/>
    </source>
</evidence>
<dbReference type="Proteomes" id="UP001163152">
    <property type="component" value="Chromosome"/>
</dbReference>
<dbReference type="InterPro" id="IPR013517">
    <property type="entry name" value="FG-GAP"/>
</dbReference>
<dbReference type="Pfam" id="PF07593">
    <property type="entry name" value="UnbV_ASPIC"/>
    <property type="match status" value="1"/>
</dbReference>
<evidence type="ECO:0000256" key="1">
    <source>
        <dbReference type="ARBA" id="ARBA00022729"/>
    </source>
</evidence>
<evidence type="ECO:0000313" key="4">
    <source>
        <dbReference type="Proteomes" id="UP001163152"/>
    </source>
</evidence>